<gene>
    <name evidence="2" type="ORF">AVW16_09010</name>
</gene>
<reference evidence="3" key="1">
    <citation type="submission" date="2016-01" db="EMBL/GenBank/DDBJ databases">
        <title>Draft genome of Chromobacterium sp. F49.</title>
        <authorList>
            <person name="Hong K.W."/>
        </authorList>
    </citation>
    <scope>NUCLEOTIDE SEQUENCE [LARGE SCALE GENOMIC DNA]</scope>
    <source>
        <strain evidence="3">CN10</strain>
    </source>
</reference>
<proteinExistence type="predicted"/>
<organism evidence="2 3">
    <name type="scientific">Crenobacter luteus</name>
    <dbReference type="NCBI Taxonomy" id="1452487"/>
    <lineage>
        <taxon>Bacteria</taxon>
        <taxon>Pseudomonadati</taxon>
        <taxon>Pseudomonadota</taxon>
        <taxon>Betaproteobacteria</taxon>
        <taxon>Neisseriales</taxon>
        <taxon>Neisseriaceae</taxon>
        <taxon>Crenobacter</taxon>
    </lineage>
</organism>
<comment type="caution">
    <text evidence="2">The sequence shown here is derived from an EMBL/GenBank/DDBJ whole genome shotgun (WGS) entry which is preliminary data.</text>
</comment>
<keyword evidence="1" id="KW-0472">Membrane</keyword>
<dbReference type="Proteomes" id="UP000076625">
    <property type="component" value="Unassembled WGS sequence"/>
</dbReference>
<evidence type="ECO:0008006" key="4">
    <source>
        <dbReference type="Google" id="ProtNLM"/>
    </source>
</evidence>
<keyword evidence="3" id="KW-1185">Reference proteome</keyword>
<dbReference type="EMBL" id="LQQU01000015">
    <property type="protein sequence ID" value="KZE33292.1"/>
    <property type="molecule type" value="Genomic_DNA"/>
</dbReference>
<accession>A0A165FHH0</accession>
<dbReference type="Pfam" id="PF11174">
    <property type="entry name" value="DUF2970"/>
    <property type="match status" value="1"/>
</dbReference>
<keyword evidence="1" id="KW-0812">Transmembrane</keyword>
<keyword evidence="1" id="KW-1133">Transmembrane helix</keyword>
<dbReference type="STRING" id="1452487.AVW16_09010"/>
<dbReference type="RefSeq" id="WP_066611175.1">
    <property type="nucleotide sequence ID" value="NZ_LQQU01000015.1"/>
</dbReference>
<evidence type="ECO:0000313" key="2">
    <source>
        <dbReference type="EMBL" id="KZE33292.1"/>
    </source>
</evidence>
<evidence type="ECO:0000256" key="1">
    <source>
        <dbReference type="SAM" id="Phobius"/>
    </source>
</evidence>
<evidence type="ECO:0000313" key="3">
    <source>
        <dbReference type="Proteomes" id="UP000076625"/>
    </source>
</evidence>
<feature type="transmembrane region" description="Helical" evidence="1">
    <location>
        <begin position="35"/>
        <end position="59"/>
    </location>
</feature>
<sequence length="60" mass="6194">MGGIGFWPALKAVLSAAFGVRRGAAVREDAKLSPLAIVAAALFAVAIFVGILLLLVNWIS</sequence>
<name>A0A165FHH0_9NEIS</name>
<dbReference type="InterPro" id="IPR021344">
    <property type="entry name" value="DUF2970"/>
</dbReference>
<protein>
    <recommendedName>
        <fullName evidence="4">DUF2970 domain-containing protein</fullName>
    </recommendedName>
</protein>
<dbReference type="AlphaFoldDB" id="A0A165FHH0"/>